<comment type="caution">
    <text evidence="1">The sequence shown here is derived from an EMBL/GenBank/DDBJ whole genome shotgun (WGS) entry which is preliminary data.</text>
</comment>
<reference evidence="1" key="1">
    <citation type="submission" date="2021-02" db="EMBL/GenBank/DDBJ databases">
        <authorList>
            <person name="Han P."/>
        </authorList>
    </citation>
    <scope>NUCLEOTIDE SEQUENCE</scope>
    <source>
        <strain evidence="1">Candidatus Nitrosotenuis uzonensis 5A</strain>
    </source>
</reference>
<proteinExistence type="predicted"/>
<dbReference type="AlphaFoldDB" id="A0A812F3C9"/>
<evidence type="ECO:0000313" key="1">
    <source>
        <dbReference type="EMBL" id="CAE6489438.1"/>
    </source>
</evidence>
<accession>A0A812F3C9</accession>
<dbReference type="Proteomes" id="UP000655759">
    <property type="component" value="Unassembled WGS sequence"/>
</dbReference>
<organism evidence="1 2">
    <name type="scientific">Candidatus Nitrosotenuis uzonensis</name>
    <dbReference type="NCBI Taxonomy" id="1407055"/>
    <lineage>
        <taxon>Archaea</taxon>
        <taxon>Nitrososphaerota</taxon>
        <taxon>Candidatus Nitrosotenuis</taxon>
    </lineage>
</organism>
<sequence>MCEYMKFIGIHTLASSVVTLMYEMSPKLHRIAEWELSMIYYNNTCIYSKKL</sequence>
<evidence type="ECO:0000313" key="2">
    <source>
        <dbReference type="Proteomes" id="UP000655759"/>
    </source>
</evidence>
<gene>
    <name evidence="1" type="ORF">NUZ5A_20613</name>
</gene>
<dbReference type="EMBL" id="CAJNAQ010000002">
    <property type="protein sequence ID" value="CAE6489438.1"/>
    <property type="molecule type" value="Genomic_DNA"/>
</dbReference>
<name>A0A812F3C9_9ARCH</name>
<protein>
    <submittedName>
        <fullName evidence="1">Uncharacterized protein</fullName>
    </submittedName>
</protein>